<feature type="domain" description="Long Rib" evidence="2">
    <location>
        <begin position="171"/>
        <end position="254"/>
    </location>
</feature>
<dbReference type="InterPro" id="IPR044055">
    <property type="entry name" value="RibLong"/>
</dbReference>
<accession>A0A931DXZ3</accession>
<evidence type="ECO:0000256" key="1">
    <source>
        <dbReference type="SAM" id="Phobius"/>
    </source>
</evidence>
<dbReference type="EMBL" id="JADOUE010000001">
    <property type="protein sequence ID" value="MBG6122402.1"/>
    <property type="molecule type" value="Genomic_DNA"/>
</dbReference>
<dbReference type="Pfam" id="PF18957">
    <property type="entry name" value="RibLong"/>
    <property type="match status" value="4"/>
</dbReference>
<dbReference type="NCBIfam" id="NF038186">
    <property type="entry name" value="YPDG_rpt"/>
    <property type="match status" value="2"/>
</dbReference>
<keyword evidence="1" id="KW-1133">Transmembrane helix</keyword>
<reference evidence="3" key="1">
    <citation type="submission" date="2020-11" db="EMBL/GenBank/DDBJ databases">
        <title>Sequencing the genomes of 1000 actinobacteria strains.</title>
        <authorList>
            <person name="Klenk H.-P."/>
        </authorList>
    </citation>
    <scope>NUCLEOTIDE SEQUENCE</scope>
    <source>
        <strain evidence="3">DSM 45632</strain>
    </source>
</reference>
<organism evidence="3 4">
    <name type="scientific">Corynebacterium aquatimens</name>
    <dbReference type="NCBI Taxonomy" id="1190508"/>
    <lineage>
        <taxon>Bacteria</taxon>
        <taxon>Bacillati</taxon>
        <taxon>Actinomycetota</taxon>
        <taxon>Actinomycetes</taxon>
        <taxon>Mycobacteriales</taxon>
        <taxon>Corynebacteriaceae</taxon>
        <taxon>Corynebacterium</taxon>
    </lineage>
</organism>
<feature type="domain" description="Long Rib" evidence="2">
    <location>
        <begin position="260"/>
        <end position="346"/>
    </location>
</feature>
<comment type="caution">
    <text evidence="3">The sequence shown here is derived from an EMBL/GenBank/DDBJ whole genome shotgun (WGS) entry which is preliminary data.</text>
</comment>
<feature type="domain" description="Long Rib" evidence="2">
    <location>
        <begin position="6"/>
        <end position="68"/>
    </location>
</feature>
<name>A0A931DXZ3_9CORY</name>
<evidence type="ECO:0000313" key="4">
    <source>
        <dbReference type="Proteomes" id="UP000658613"/>
    </source>
</evidence>
<evidence type="ECO:0000259" key="2">
    <source>
        <dbReference type="Pfam" id="PF18957"/>
    </source>
</evidence>
<keyword evidence="1" id="KW-0812">Transmembrane</keyword>
<protein>
    <recommendedName>
        <fullName evidence="2">Long Rib domain-containing protein</fullName>
    </recommendedName>
</protein>
<keyword evidence="1" id="KW-0472">Membrane</keyword>
<feature type="transmembrane region" description="Helical" evidence="1">
    <location>
        <begin position="369"/>
        <end position="390"/>
    </location>
</feature>
<dbReference type="Proteomes" id="UP000658613">
    <property type="component" value="Unassembled WGS sequence"/>
</dbReference>
<evidence type="ECO:0000313" key="3">
    <source>
        <dbReference type="EMBL" id="MBG6122402.1"/>
    </source>
</evidence>
<dbReference type="AlphaFoldDB" id="A0A931DXZ3"/>
<feature type="domain" description="Long Rib" evidence="2">
    <location>
        <begin position="74"/>
        <end position="161"/>
    </location>
</feature>
<keyword evidence="4" id="KW-1185">Reference proteome</keyword>
<sequence length="405" mass="42804">MSDLLAGTEFALVRPDGGLRGWLVSVNRNTGEISAIAPTADAKPIAVTINVSYIDGSQETVDVTVGVTQGGNQAAQNEPEYEKQVAAPGTQVTVKPVGGIPAGSSFEMLDARGLDATVDKKSGALTVTLPANAKPGVIYTLQTRVTYADGSSDIIPLKVEIDSQTRRDATRWPNLEVPRNTLATYSPENKAPSGTTYGVAQSFNQAGWSVAIDPKSGDLSVTTASTVNAGETADVPVVTNYPDGSQRVVRVKVKAMQNHADTQQPAYPTVDLNPGKSTDVSLISQVDAAFGLVTTVEGVRVKIDPQTGTMTITADGEARNGVKHIPVRVYYKDGSVEEILASVRITSGSSDPSSFDKESSNTGSSKGTWFGVAVGVIALIAIGAFGYRYYDKQIRDFLRQFGIRI</sequence>
<gene>
    <name evidence="3" type="ORF">IW254_001371</name>
</gene>
<proteinExistence type="predicted"/>